<evidence type="ECO:0000259" key="4">
    <source>
        <dbReference type="PROSITE" id="PS50237"/>
    </source>
</evidence>
<dbReference type="InterPro" id="IPR035983">
    <property type="entry name" value="Hect_E3_ubiquitin_ligase"/>
</dbReference>
<keyword evidence="6" id="KW-1185">Reference proteome</keyword>
<evidence type="ECO:0000256" key="3">
    <source>
        <dbReference type="PROSITE-ProRule" id="PRU00104"/>
    </source>
</evidence>
<feature type="domain" description="HECT" evidence="4">
    <location>
        <begin position="80"/>
        <end position="139"/>
    </location>
</feature>
<name>A0A212CLV6_CEREH</name>
<gene>
    <name evidence="5" type="ORF">Celaphus_00018631</name>
</gene>
<dbReference type="InterPro" id="IPR000569">
    <property type="entry name" value="HECT_dom"/>
</dbReference>
<evidence type="ECO:0000256" key="1">
    <source>
        <dbReference type="ARBA" id="ARBA00022679"/>
    </source>
</evidence>
<keyword evidence="1" id="KW-0808">Transferase</keyword>
<protein>
    <submittedName>
        <fullName evidence="5">HERC6</fullName>
    </submittedName>
</protein>
<dbReference type="EMBL" id="MKHE01000017">
    <property type="protein sequence ID" value="OWK07007.1"/>
    <property type="molecule type" value="Genomic_DNA"/>
</dbReference>
<evidence type="ECO:0000313" key="5">
    <source>
        <dbReference type="EMBL" id="OWK07007.1"/>
    </source>
</evidence>
<accession>A0A212CLV6</accession>
<keyword evidence="2 3" id="KW-0833">Ubl conjugation pathway</keyword>
<dbReference type="Proteomes" id="UP000242450">
    <property type="component" value="Chromosome 17"/>
</dbReference>
<evidence type="ECO:0000256" key="2">
    <source>
        <dbReference type="ARBA" id="ARBA00022786"/>
    </source>
</evidence>
<evidence type="ECO:0000313" key="6">
    <source>
        <dbReference type="Proteomes" id="UP000242450"/>
    </source>
</evidence>
<dbReference type="OrthoDB" id="9838075at2759"/>
<feature type="non-terminal residue" evidence="5">
    <location>
        <position position="139"/>
    </location>
</feature>
<reference evidence="5 6" key="1">
    <citation type="journal article" date="2018" name="Mol. Genet. Genomics">
        <title>The red deer Cervus elaphus genome CerEla1.0: sequencing, annotating, genes, and chromosomes.</title>
        <authorList>
            <person name="Bana N.A."/>
            <person name="Nyiri A."/>
            <person name="Nagy J."/>
            <person name="Frank K."/>
            <person name="Nagy T."/>
            <person name="Steger V."/>
            <person name="Schiller M."/>
            <person name="Lakatos P."/>
            <person name="Sugar L."/>
            <person name="Horn P."/>
            <person name="Barta E."/>
            <person name="Orosz L."/>
        </authorList>
    </citation>
    <scope>NUCLEOTIDE SEQUENCE [LARGE SCALE GENOMIC DNA]</scope>
    <source>
        <strain evidence="5">Hungarian</strain>
    </source>
</reference>
<dbReference type="GO" id="GO:0004842">
    <property type="term" value="F:ubiquitin-protein transferase activity"/>
    <property type="evidence" value="ECO:0007669"/>
    <property type="project" value="InterPro"/>
</dbReference>
<sequence length="139" mass="16441">MLKTAIIYQMFCWTEPVQSNHNVKTLLEVMKDVYKESEVNNYMAFGEIILQRRDESPSFTLRVRRSHLVEDALCQLSKAEDTDLRKTLVVEFIKEIRSVGEGVKSEFFHCIFESMTKEEYGMFIYPEEDSYMWFPVNVS</sequence>
<dbReference type="AlphaFoldDB" id="A0A212CLV6"/>
<dbReference type="Gene3D" id="3.90.1750.10">
    <property type="entry name" value="Hect, E3 ligase catalytic domains"/>
    <property type="match status" value="1"/>
</dbReference>
<organism evidence="5 6">
    <name type="scientific">Cervus elaphus hippelaphus</name>
    <name type="common">European red deer</name>
    <dbReference type="NCBI Taxonomy" id="46360"/>
    <lineage>
        <taxon>Eukaryota</taxon>
        <taxon>Metazoa</taxon>
        <taxon>Chordata</taxon>
        <taxon>Craniata</taxon>
        <taxon>Vertebrata</taxon>
        <taxon>Euteleostomi</taxon>
        <taxon>Mammalia</taxon>
        <taxon>Eutheria</taxon>
        <taxon>Laurasiatheria</taxon>
        <taxon>Artiodactyla</taxon>
        <taxon>Ruminantia</taxon>
        <taxon>Pecora</taxon>
        <taxon>Cervidae</taxon>
        <taxon>Cervinae</taxon>
        <taxon>Cervus</taxon>
    </lineage>
</organism>
<comment type="caution">
    <text evidence="5">The sequence shown here is derived from an EMBL/GenBank/DDBJ whole genome shotgun (WGS) entry which is preliminary data.</text>
</comment>
<dbReference type="PROSITE" id="PS50237">
    <property type="entry name" value="HECT"/>
    <property type="match status" value="1"/>
</dbReference>
<comment type="caution">
    <text evidence="3">Lacks conserved residue(s) required for the propagation of feature annotation.</text>
</comment>
<dbReference type="SUPFAM" id="SSF56204">
    <property type="entry name" value="Hect, E3 ligase catalytic domain"/>
    <property type="match status" value="1"/>
</dbReference>
<proteinExistence type="predicted"/>